<dbReference type="InterPro" id="IPR025476">
    <property type="entry name" value="Helitron_helicase-like"/>
</dbReference>
<evidence type="ECO:0000313" key="2">
    <source>
        <dbReference type="EMBL" id="CAI9741602.1"/>
    </source>
</evidence>
<sequence length="192" mass="22421">MHFISGPDDRRYNNPVNNEIEALVVDEDGAPPFHRDIIIYLRGEQGQQISYLSQHLDLMIYPILFPNRERGWQISMEHEQQRQTRVCNKVTMQQFYCYRLATMDEFSPIHKSSKLLKQEFVDAYIKVEGCLYYIREHQNELRVAIYSGLMAHLARNDYGRDSGVPVILPSSLTGSPRNMQQSYQDAMTIVCK</sequence>
<reference evidence="2" key="1">
    <citation type="submission" date="2023-08" db="EMBL/GenBank/DDBJ databases">
        <authorList>
            <person name="Alioto T."/>
            <person name="Alioto T."/>
            <person name="Gomez Garrido J."/>
        </authorList>
    </citation>
    <scope>NUCLEOTIDE SEQUENCE</scope>
</reference>
<dbReference type="AlphaFoldDB" id="A0AA36BXD8"/>
<dbReference type="PANTHER" id="PTHR45786:SF74">
    <property type="entry name" value="ATP-DEPENDENT DNA HELICASE"/>
    <property type="match status" value="1"/>
</dbReference>
<accession>A0AA36BXD8</accession>
<keyword evidence="3" id="KW-1185">Reference proteome</keyword>
<proteinExistence type="predicted"/>
<evidence type="ECO:0000259" key="1">
    <source>
        <dbReference type="Pfam" id="PF14214"/>
    </source>
</evidence>
<protein>
    <recommendedName>
        <fullName evidence="1">Helitron helicase-like domain-containing protein</fullName>
    </recommendedName>
</protein>
<feature type="domain" description="Helitron helicase-like" evidence="1">
    <location>
        <begin position="96"/>
        <end position="190"/>
    </location>
</feature>
<organism evidence="2 3">
    <name type="scientific">Octopus vulgaris</name>
    <name type="common">Common octopus</name>
    <dbReference type="NCBI Taxonomy" id="6645"/>
    <lineage>
        <taxon>Eukaryota</taxon>
        <taxon>Metazoa</taxon>
        <taxon>Spiralia</taxon>
        <taxon>Lophotrochozoa</taxon>
        <taxon>Mollusca</taxon>
        <taxon>Cephalopoda</taxon>
        <taxon>Coleoidea</taxon>
        <taxon>Octopodiformes</taxon>
        <taxon>Octopoda</taxon>
        <taxon>Incirrata</taxon>
        <taxon>Octopodidae</taxon>
        <taxon>Octopus</taxon>
    </lineage>
</organism>
<gene>
    <name evidence="2" type="ORF">OCTVUL_1B009453</name>
</gene>
<dbReference type="Pfam" id="PF14214">
    <property type="entry name" value="Helitron_like_N"/>
    <property type="match status" value="1"/>
</dbReference>
<evidence type="ECO:0000313" key="3">
    <source>
        <dbReference type="Proteomes" id="UP001162480"/>
    </source>
</evidence>
<dbReference type="Proteomes" id="UP001162480">
    <property type="component" value="Chromosome 27"/>
</dbReference>
<dbReference type="PANTHER" id="PTHR45786">
    <property type="entry name" value="DNA BINDING PROTEIN-LIKE"/>
    <property type="match status" value="1"/>
</dbReference>
<dbReference type="EMBL" id="OX597840">
    <property type="protein sequence ID" value="CAI9741602.1"/>
    <property type="molecule type" value="Genomic_DNA"/>
</dbReference>
<name>A0AA36BXD8_OCTVU</name>